<name>A0ABR7LYL9_9ACTN</name>
<reference evidence="1 2" key="1">
    <citation type="submission" date="2020-06" db="EMBL/GenBank/DDBJ databases">
        <title>Actinomadura xiongansis sp. nov., isolated from soil of Baiyangdian.</title>
        <authorList>
            <person name="Zhang X."/>
        </authorList>
    </citation>
    <scope>NUCLEOTIDE SEQUENCE [LARGE SCALE GENOMIC DNA]</scope>
    <source>
        <strain evidence="1 2">HBUM206468</strain>
    </source>
</reference>
<organism evidence="1 2">
    <name type="scientific">Actinomadura alba</name>
    <dbReference type="NCBI Taxonomy" id="406431"/>
    <lineage>
        <taxon>Bacteria</taxon>
        <taxon>Bacillati</taxon>
        <taxon>Actinomycetota</taxon>
        <taxon>Actinomycetes</taxon>
        <taxon>Streptosporangiales</taxon>
        <taxon>Thermomonosporaceae</taxon>
        <taxon>Actinomadura</taxon>
    </lineage>
</organism>
<keyword evidence="2" id="KW-1185">Reference proteome</keyword>
<evidence type="ECO:0000313" key="2">
    <source>
        <dbReference type="Proteomes" id="UP000805614"/>
    </source>
</evidence>
<comment type="caution">
    <text evidence="1">The sequence shown here is derived from an EMBL/GenBank/DDBJ whole genome shotgun (WGS) entry which is preliminary data.</text>
</comment>
<evidence type="ECO:0000313" key="1">
    <source>
        <dbReference type="EMBL" id="MBC6469954.1"/>
    </source>
</evidence>
<proteinExistence type="predicted"/>
<dbReference type="Proteomes" id="UP000805614">
    <property type="component" value="Unassembled WGS sequence"/>
</dbReference>
<gene>
    <name evidence="1" type="ORF">HKK74_31345</name>
</gene>
<dbReference type="EMBL" id="JABVEC010000034">
    <property type="protein sequence ID" value="MBC6469954.1"/>
    <property type="molecule type" value="Genomic_DNA"/>
</dbReference>
<protein>
    <submittedName>
        <fullName evidence="1">Uncharacterized protein</fullName>
    </submittedName>
</protein>
<accession>A0ABR7LYL9</accession>
<sequence length="66" mass="6850">MAVTIRHCSTCGDERPFERPPCADGHGDLCPELSCVDCGAALLIAALLEPLQPGSAEQPDVSSRAA</sequence>